<dbReference type="InterPro" id="IPR029274">
    <property type="entry name" value="DUF4615"/>
</dbReference>
<evidence type="ECO:0000256" key="2">
    <source>
        <dbReference type="SAM" id="MobiDB-lite"/>
    </source>
</evidence>
<dbReference type="GeneTree" id="ENSGT00390000000306"/>
<sequence>MAALGRPARRVPAALEPGTARASRKPQLPGRGPDAPGPSADRLHWAQPTCVEAASGAHPDRDEGVTVSKKQKKKKTQNRVSVANGGEKTSQKPAAEESPLSSEAQAEQLARELAWCVEQLELGLKMQRPTPKQKEQAIGAIRTLRSQRTPLPRKRQLMHSLFGDYRAQMEAEWQESLRALRAAARSAQVQPVGEAFRKKSQRFCRPRPAGRTKATLDTPDEEFRFNFF</sequence>
<evidence type="ECO:0000256" key="1">
    <source>
        <dbReference type="ARBA" id="ARBA00005707"/>
    </source>
</evidence>
<reference evidence="3" key="1">
    <citation type="submission" date="2025-08" db="UniProtKB">
        <authorList>
            <consortium name="Ensembl"/>
        </authorList>
    </citation>
    <scope>IDENTIFICATION</scope>
</reference>
<comment type="similarity">
    <text evidence="1">Belongs to the UPF0488 family.</text>
</comment>
<name>A0A8D2GFL6_UROPR</name>
<protein>
    <submittedName>
        <fullName evidence="3">Chromosome 8 open reading frame 33</fullName>
    </submittedName>
</protein>
<dbReference type="Proteomes" id="UP000694417">
    <property type="component" value="Unplaced"/>
</dbReference>
<evidence type="ECO:0000313" key="3">
    <source>
        <dbReference type="Ensembl" id="ENSUPAP00010000281.1"/>
    </source>
</evidence>
<dbReference type="Pfam" id="PF15393">
    <property type="entry name" value="DUF4615"/>
    <property type="match status" value="1"/>
</dbReference>
<dbReference type="PANTHER" id="PTHR13602">
    <property type="entry name" value="UPF0488 PROTEIN C8ORF33"/>
    <property type="match status" value="1"/>
</dbReference>
<dbReference type="AlphaFoldDB" id="A0A8D2GFL6"/>
<proteinExistence type="inferred from homology"/>
<accession>A0A8D2GFL6</accession>
<dbReference type="Ensembl" id="ENSUPAT00010000314.1">
    <property type="protein sequence ID" value="ENSUPAP00010000281.1"/>
    <property type="gene ID" value="ENSUPAG00010000272.1"/>
</dbReference>
<gene>
    <name evidence="3" type="primary">C8orf33</name>
</gene>
<dbReference type="PANTHER" id="PTHR13602:SF2">
    <property type="entry name" value="UPF0488 PROTEIN C8ORF33"/>
    <property type="match status" value="1"/>
</dbReference>
<reference evidence="3" key="2">
    <citation type="submission" date="2025-09" db="UniProtKB">
        <authorList>
            <consortium name="Ensembl"/>
        </authorList>
    </citation>
    <scope>IDENTIFICATION</scope>
</reference>
<feature type="region of interest" description="Disordered" evidence="2">
    <location>
        <begin position="1"/>
        <end position="105"/>
    </location>
</feature>
<evidence type="ECO:0000313" key="4">
    <source>
        <dbReference type="Proteomes" id="UP000694417"/>
    </source>
</evidence>
<organism evidence="3 4">
    <name type="scientific">Urocitellus parryii</name>
    <name type="common">Arctic ground squirrel</name>
    <name type="synonym">Spermophilus parryii</name>
    <dbReference type="NCBI Taxonomy" id="9999"/>
    <lineage>
        <taxon>Eukaryota</taxon>
        <taxon>Metazoa</taxon>
        <taxon>Chordata</taxon>
        <taxon>Craniata</taxon>
        <taxon>Vertebrata</taxon>
        <taxon>Euteleostomi</taxon>
        <taxon>Mammalia</taxon>
        <taxon>Eutheria</taxon>
        <taxon>Euarchontoglires</taxon>
        <taxon>Glires</taxon>
        <taxon>Rodentia</taxon>
        <taxon>Sciuromorpha</taxon>
        <taxon>Sciuridae</taxon>
        <taxon>Xerinae</taxon>
        <taxon>Marmotini</taxon>
        <taxon>Urocitellus</taxon>
    </lineage>
</organism>
<keyword evidence="4" id="KW-1185">Reference proteome</keyword>